<evidence type="ECO:0000256" key="5">
    <source>
        <dbReference type="ARBA" id="ARBA00022989"/>
    </source>
</evidence>
<comment type="similarity">
    <text evidence="7">Belongs to the binding-protein-dependent transport system permease family.</text>
</comment>
<protein>
    <submittedName>
        <fullName evidence="9">Carbohydrate ABC transporter permease</fullName>
    </submittedName>
</protein>
<keyword evidence="4 7" id="KW-0812">Transmembrane</keyword>
<keyword evidence="2 7" id="KW-0813">Transport</keyword>
<dbReference type="Pfam" id="PF00528">
    <property type="entry name" value="BPD_transp_1"/>
    <property type="match status" value="1"/>
</dbReference>
<evidence type="ECO:0000256" key="1">
    <source>
        <dbReference type="ARBA" id="ARBA00004651"/>
    </source>
</evidence>
<evidence type="ECO:0000256" key="7">
    <source>
        <dbReference type="RuleBase" id="RU363032"/>
    </source>
</evidence>
<gene>
    <name evidence="9" type="ORF">F4Y08_15700</name>
</gene>
<feature type="transmembrane region" description="Helical" evidence="7">
    <location>
        <begin position="162"/>
        <end position="183"/>
    </location>
</feature>
<dbReference type="GO" id="GO:0055085">
    <property type="term" value="P:transmembrane transport"/>
    <property type="evidence" value="ECO:0007669"/>
    <property type="project" value="InterPro"/>
</dbReference>
<accession>A0A6B1DWL4</accession>
<dbReference type="CDD" id="cd06261">
    <property type="entry name" value="TM_PBP2"/>
    <property type="match status" value="1"/>
</dbReference>
<keyword evidence="3" id="KW-1003">Cell membrane</keyword>
<feature type="transmembrane region" description="Helical" evidence="7">
    <location>
        <begin position="33"/>
        <end position="54"/>
    </location>
</feature>
<organism evidence="9">
    <name type="scientific">Caldilineaceae bacterium SB0662_bin_9</name>
    <dbReference type="NCBI Taxonomy" id="2605258"/>
    <lineage>
        <taxon>Bacteria</taxon>
        <taxon>Bacillati</taxon>
        <taxon>Chloroflexota</taxon>
        <taxon>Caldilineae</taxon>
        <taxon>Caldilineales</taxon>
        <taxon>Caldilineaceae</taxon>
    </lineage>
</organism>
<comment type="caution">
    <text evidence="9">The sequence shown here is derived from an EMBL/GenBank/DDBJ whole genome shotgun (WGS) entry which is preliminary data.</text>
</comment>
<dbReference type="SUPFAM" id="SSF161098">
    <property type="entry name" value="MetI-like"/>
    <property type="match status" value="1"/>
</dbReference>
<dbReference type="PANTHER" id="PTHR43744:SF12">
    <property type="entry name" value="ABC TRANSPORTER PERMEASE PROTEIN MG189-RELATED"/>
    <property type="match status" value="1"/>
</dbReference>
<proteinExistence type="inferred from homology"/>
<keyword evidence="6 7" id="KW-0472">Membrane</keyword>
<dbReference type="PROSITE" id="PS50928">
    <property type="entry name" value="ABC_TM1"/>
    <property type="match status" value="1"/>
</dbReference>
<reference evidence="9" key="1">
    <citation type="submission" date="2019-09" db="EMBL/GenBank/DDBJ databases">
        <title>Characterisation of the sponge microbiome using genome-centric metagenomics.</title>
        <authorList>
            <person name="Engelberts J.P."/>
            <person name="Robbins S.J."/>
            <person name="De Goeij J.M."/>
            <person name="Aranda M."/>
            <person name="Bell S.C."/>
            <person name="Webster N.S."/>
        </authorList>
    </citation>
    <scope>NUCLEOTIDE SEQUENCE</scope>
    <source>
        <strain evidence="9">SB0662_bin_9</strain>
    </source>
</reference>
<dbReference type="InterPro" id="IPR000515">
    <property type="entry name" value="MetI-like"/>
</dbReference>
<keyword evidence="5 7" id="KW-1133">Transmembrane helix</keyword>
<dbReference type="GO" id="GO:0005886">
    <property type="term" value="C:plasma membrane"/>
    <property type="evidence" value="ECO:0007669"/>
    <property type="project" value="UniProtKB-SubCell"/>
</dbReference>
<feature type="transmembrane region" description="Helical" evidence="7">
    <location>
        <begin position="264"/>
        <end position="284"/>
    </location>
</feature>
<feature type="transmembrane region" description="Helical" evidence="7">
    <location>
        <begin position="204"/>
        <end position="229"/>
    </location>
</feature>
<name>A0A6B1DWL4_9CHLR</name>
<evidence type="ECO:0000256" key="4">
    <source>
        <dbReference type="ARBA" id="ARBA00022692"/>
    </source>
</evidence>
<dbReference type="PANTHER" id="PTHR43744">
    <property type="entry name" value="ABC TRANSPORTER PERMEASE PROTEIN MG189-RELATED-RELATED"/>
    <property type="match status" value="1"/>
</dbReference>
<dbReference type="Gene3D" id="1.10.3720.10">
    <property type="entry name" value="MetI-like"/>
    <property type="match status" value="1"/>
</dbReference>
<evidence type="ECO:0000256" key="3">
    <source>
        <dbReference type="ARBA" id="ARBA00022475"/>
    </source>
</evidence>
<feature type="transmembrane region" description="Helical" evidence="7">
    <location>
        <begin position="98"/>
        <end position="119"/>
    </location>
</feature>
<evidence type="ECO:0000313" key="9">
    <source>
        <dbReference type="EMBL" id="MYD91751.1"/>
    </source>
</evidence>
<evidence type="ECO:0000256" key="2">
    <source>
        <dbReference type="ARBA" id="ARBA00022448"/>
    </source>
</evidence>
<evidence type="ECO:0000256" key="6">
    <source>
        <dbReference type="ARBA" id="ARBA00023136"/>
    </source>
</evidence>
<feature type="domain" description="ABC transmembrane type-1" evidence="8">
    <location>
        <begin position="94"/>
        <end position="285"/>
    </location>
</feature>
<comment type="subcellular location">
    <subcellularLocation>
        <location evidence="1 7">Cell membrane</location>
        <topology evidence="1 7">Multi-pass membrane protein</topology>
    </subcellularLocation>
</comment>
<dbReference type="InterPro" id="IPR035906">
    <property type="entry name" value="MetI-like_sf"/>
</dbReference>
<evidence type="ECO:0000259" key="8">
    <source>
        <dbReference type="PROSITE" id="PS50928"/>
    </source>
</evidence>
<dbReference type="AlphaFoldDB" id="A0A6B1DWL4"/>
<dbReference type="EMBL" id="VXPY01000113">
    <property type="protein sequence ID" value="MYD91751.1"/>
    <property type="molecule type" value="Genomic_DNA"/>
</dbReference>
<sequence>MAVKQETLQPTRKLEAVGQDGMSKSSAKRVGDLFTHLILAVGSIVMVGPFAWMLSSSFKTQYEIYKFPPTLIPESIQWINYLVVFEQTALGRYVGNSMFVSLSVTLGVLLTSSLAGYSFSRLNFPGRDKIFLMYLGTMMIPGAILLIPSFVLMRTFNWIDTYYALIVPGVVSAWGTFLMRQFMMSIPRELEDAAYIDGATRLRIYWTVILPVSKPVIATLAIFTFMGVWNELLWPVIILRSPEKFTLPMGLAKFQSRFPNRTPWHLIMAASTLSVLPILFLFMAGQKYYVQGIVTTGLKG</sequence>
<feature type="transmembrane region" description="Helical" evidence="7">
    <location>
        <begin position="131"/>
        <end position="156"/>
    </location>
</feature>